<dbReference type="GO" id="GO:0016042">
    <property type="term" value="P:lipid catabolic process"/>
    <property type="evidence" value="ECO:0007669"/>
    <property type="project" value="UniProtKB-UniRule"/>
</dbReference>
<keyword evidence="8" id="KW-1185">Reference proteome</keyword>
<feature type="short sequence motif" description="DGA/G" evidence="4">
    <location>
        <begin position="1714"/>
        <end position="1716"/>
    </location>
</feature>
<evidence type="ECO:0000313" key="8">
    <source>
        <dbReference type="Proteomes" id="UP000574317"/>
    </source>
</evidence>
<evidence type="ECO:0000256" key="1">
    <source>
        <dbReference type="ARBA" id="ARBA00022801"/>
    </source>
</evidence>
<dbReference type="SUPFAM" id="SSF52151">
    <property type="entry name" value="FabD/lysophospholipase-like"/>
    <property type="match status" value="1"/>
</dbReference>
<evidence type="ECO:0000313" key="7">
    <source>
        <dbReference type="EMBL" id="KAF5536599.1"/>
    </source>
</evidence>
<feature type="active site" description="Proton acceptor" evidence="4">
    <location>
        <position position="1714"/>
    </location>
</feature>
<dbReference type="InterPro" id="IPR027417">
    <property type="entry name" value="P-loop_NTPase"/>
</dbReference>
<feature type="short sequence motif" description="GXSXG" evidence="4">
    <location>
        <begin position="1563"/>
        <end position="1567"/>
    </location>
</feature>
<comment type="caution">
    <text evidence="7">The sequence shown here is derived from an EMBL/GenBank/DDBJ whole genome shotgun (WGS) entry which is preliminary data.</text>
</comment>
<feature type="region of interest" description="Disordered" evidence="5">
    <location>
        <begin position="53"/>
        <end position="92"/>
    </location>
</feature>
<dbReference type="GO" id="GO:0047499">
    <property type="term" value="F:calcium-independent phospholipase A2 activity"/>
    <property type="evidence" value="ECO:0007669"/>
    <property type="project" value="TreeGrafter"/>
</dbReference>
<keyword evidence="1 4" id="KW-0378">Hydrolase</keyword>
<dbReference type="Proteomes" id="UP000574317">
    <property type="component" value="Unassembled WGS sequence"/>
</dbReference>
<dbReference type="GO" id="GO:0016020">
    <property type="term" value="C:membrane"/>
    <property type="evidence" value="ECO:0007669"/>
    <property type="project" value="TreeGrafter"/>
</dbReference>
<feature type="domain" description="PNPLA" evidence="6">
    <location>
        <begin position="1487"/>
        <end position="1727"/>
    </location>
</feature>
<dbReference type="InterPro" id="IPR002641">
    <property type="entry name" value="PNPLA_dom"/>
</dbReference>
<accession>A0A8H5IGV8</accession>
<evidence type="ECO:0000256" key="2">
    <source>
        <dbReference type="ARBA" id="ARBA00022963"/>
    </source>
</evidence>
<comment type="caution">
    <text evidence="4">Lacks conserved residue(s) required for the propagation of feature annotation.</text>
</comment>
<name>A0A8H5IGV8_9HYPO</name>
<keyword evidence="2 4" id="KW-0442">Lipid degradation</keyword>
<dbReference type="PANTHER" id="PTHR24185">
    <property type="entry name" value="CALCIUM-INDEPENDENT PHOSPHOLIPASE A2-GAMMA"/>
    <property type="match status" value="1"/>
</dbReference>
<evidence type="ECO:0000256" key="4">
    <source>
        <dbReference type="PROSITE-ProRule" id="PRU01161"/>
    </source>
</evidence>
<dbReference type="Pfam" id="PF01734">
    <property type="entry name" value="Patatin"/>
    <property type="match status" value="1"/>
</dbReference>
<dbReference type="PANTHER" id="PTHR24185:SF1">
    <property type="entry name" value="CALCIUM-INDEPENDENT PHOSPHOLIPASE A2-GAMMA"/>
    <property type="match status" value="1"/>
</dbReference>
<dbReference type="Gene3D" id="3.40.1090.10">
    <property type="entry name" value="Cytosolic phospholipase A2 catalytic domain"/>
    <property type="match status" value="1"/>
</dbReference>
<organism evidence="7 8">
    <name type="scientific">Fusarium napiforme</name>
    <dbReference type="NCBI Taxonomy" id="42672"/>
    <lineage>
        <taxon>Eukaryota</taxon>
        <taxon>Fungi</taxon>
        <taxon>Dikarya</taxon>
        <taxon>Ascomycota</taxon>
        <taxon>Pezizomycotina</taxon>
        <taxon>Sordariomycetes</taxon>
        <taxon>Hypocreomycetidae</taxon>
        <taxon>Hypocreales</taxon>
        <taxon>Nectriaceae</taxon>
        <taxon>Fusarium</taxon>
        <taxon>Fusarium fujikuroi species complex</taxon>
    </lineage>
</organism>
<dbReference type="Gene3D" id="3.40.50.300">
    <property type="entry name" value="P-loop containing nucleotide triphosphate hydrolases"/>
    <property type="match status" value="1"/>
</dbReference>
<dbReference type="PROSITE" id="PS51635">
    <property type="entry name" value="PNPLA"/>
    <property type="match status" value="1"/>
</dbReference>
<dbReference type="GO" id="GO:0046486">
    <property type="term" value="P:glycerolipid metabolic process"/>
    <property type="evidence" value="ECO:0007669"/>
    <property type="project" value="UniProtKB-ARBA"/>
</dbReference>
<feature type="active site" description="Nucleophile" evidence="4">
    <location>
        <position position="1565"/>
    </location>
</feature>
<dbReference type="SUPFAM" id="SSF52540">
    <property type="entry name" value="P-loop containing nucleoside triphosphate hydrolases"/>
    <property type="match status" value="1"/>
</dbReference>
<protein>
    <recommendedName>
        <fullName evidence="6">PNPLA domain-containing protein</fullName>
    </recommendedName>
</protein>
<reference evidence="7 8" key="1">
    <citation type="submission" date="2020-05" db="EMBL/GenBank/DDBJ databases">
        <title>Identification and distribution of gene clusters putatively required for synthesis of sphingolipid metabolism inhibitors in phylogenetically diverse species of the filamentous fungus Fusarium.</title>
        <authorList>
            <person name="Kim H.-S."/>
            <person name="Busman M."/>
            <person name="Brown D.W."/>
            <person name="Divon H."/>
            <person name="Uhlig S."/>
            <person name="Proctor R.H."/>
        </authorList>
    </citation>
    <scope>NUCLEOTIDE SEQUENCE [LARGE SCALE GENOMIC DNA]</scope>
    <source>
        <strain evidence="7 8">NRRL 25196</strain>
    </source>
</reference>
<proteinExistence type="predicted"/>
<evidence type="ECO:0000256" key="5">
    <source>
        <dbReference type="SAM" id="MobiDB-lite"/>
    </source>
</evidence>
<sequence length="1892" mass="212739">MPLQSKRTVRVHEIPAGTSEKQYLDFVEHLCTKPKKPSKLHISRFTKRLKGKFTPRASRSIPTDEGGEDARSKDEAELGPPPSALRGSAEQAEPLLDDPQVTARGWTNTTYCHQNGHLIGTVSFESEILKMEALDRHEKDKKSCWKDWVVEDNFGEVTVLYEGPDAKFDICAVHGQDGNAMDTWTAGNGKMWLRDLLPEHENFKNSRIMTFGYDSDLTDKITVMGLNDWAATLLRSLDEVRTGDTAMSQLDTAPKYNNIALPRFGIVFLATPHSGSTVAEWNDFLVATANVLGGVRIESVKTLQPFNPASVWDSQAFIHLKPCPPFRCFAEGRMMRVGRTDKHVVTLASATLGNQQAFQIMAVDHVSICKFTSRLGPFTTISMALWEIFGQPRFQAHAYPPDRGFWWEGTELNGVQHRLTSSKPFFGRSVELSTLESSLGGDGTRPSLTVVKGIGGIGKTELLLQFAATQKDHRNVFFLGSQDGETIDSILSKLSTRIGFDMLEGPGDNQERWRNTPLAERIQIFMTWLGDTCNKDSLFIIDDIEAFGYSKIPVILKYPAQHTLISTRDSNLKRADRVFRELRLSPLGHDDTVRILKSTLESLSADPAFWNDLGSIARTIQGHPLAARNAVPFVMDYLATYESPSKAFSQLLEVQGPEERRVFLEFSFEGRSLWEAFDTSFERLKLQQNPQNATSLLQIIPFLACDSGHVDEFLKMNKSLPADSEKQLPDMAVLKSGYTVISNWLSKLRSVSFYLQSGLPNHNKALDIHPLMLQYFLLRLDESRRADLIRQVLQLCHALVDRQNEREAQVKPHVLHCVQVCRGLGILLNSLELPASTMRWVEGLHQTEAEAVEDPFGDPIDWSSAAVDEFVKTCMETKENLQRERGSLVDENTTTKMLMECVRAWRVLRCSIEEQEERVDYLNPTLFEAIEIVEQLPLEVGVPEWLMNFYNINKPVFHGPDHRGHIGGMEIILVNGVSYIELAKAKQPELELNHLSLIADETSMAQERLAVFLQAFPSINIEIIGEEVVDRLMDITTRSILPLLSCLTDADIKDWLLPKSHKELESYLFSLFEFLYHVIAVLGIEHPLLPLSFPERILNIAPRDTGNDSIVALQEIADILKHFKDDGQDLLKSKVLSSGTKADERSHAILGYFLSLSNTQFAEALAAWQSLFSESSSQMEYLAAISFCEQSCLALFERPAFLTLDTRVLEGLLRSRRKQHDQAAQVLEANMVEVISQYGPCSMQVGIVTAELANCFNFLRREVMAEFTLTKSLELRLDSNLCNRRDGIYLRLALADAFIGQAKYQDAVPILENIIDDSKISATFRLMSALRLARSRRRMHEDARKAFEQKSPLWIGLPLLENAPDVLAMEYVEELGCNISELPKRKLEDSKNTQELIEAVNSALSTSSSVTNNPCWEWYTKCQEEYSGQITEATKEKKGKGVDEVLGNEIPDRIGTPITPRASSCLPPQSVDDVSVDEGPWSERLVLSFDGGGVRAISSLLILRRIMHRIRVLELTHPDGPIYSSSDSSWSSRDKRNPPLEIPQESDPLGEFLPCHYFDYVAGVSTGGLNSLMLGSLRLSVDQAIDNFIKFGNTVLGRPRLFHSTSPYFPSRTKYPAADVRRAFQNIITDSIEGVPGGADVPRWGLSGHKAIFHEKSGGIRTIVFSCRLEDAIPYAWKSYHHQEYTRIWEVACATIATPGYFDAIGIGGAAFMDGAIFMHNPSFRALEEVLAIHRKIPAVFVNIGPGTQYIDDATFRRWRDRLQQSNILFDRTVKHFQTGSETKRWIEFARHQGLKNAYTLGAGKDLQAIPDYGWHPADTGKKTLHEIKKITEAYLDNDVVRDTIGIIAHEAVRIRRARAITEKWRSFIQPPAVNPPSALSSVGYDSTVKWK</sequence>
<keyword evidence="3 4" id="KW-0443">Lipid metabolism</keyword>
<dbReference type="EMBL" id="JAAOAO010000562">
    <property type="protein sequence ID" value="KAF5536599.1"/>
    <property type="molecule type" value="Genomic_DNA"/>
</dbReference>
<feature type="region of interest" description="Disordered" evidence="5">
    <location>
        <begin position="1447"/>
        <end position="1470"/>
    </location>
</feature>
<gene>
    <name evidence="7" type="ORF">FNAPI_11707</name>
</gene>
<dbReference type="GO" id="GO:0019369">
    <property type="term" value="P:arachidonate metabolic process"/>
    <property type="evidence" value="ECO:0007669"/>
    <property type="project" value="TreeGrafter"/>
</dbReference>
<dbReference type="InterPro" id="IPR016035">
    <property type="entry name" value="Acyl_Trfase/lysoPLipase"/>
</dbReference>
<evidence type="ECO:0000256" key="3">
    <source>
        <dbReference type="ARBA" id="ARBA00023098"/>
    </source>
</evidence>
<evidence type="ECO:0000259" key="6">
    <source>
        <dbReference type="PROSITE" id="PS51635"/>
    </source>
</evidence>
<feature type="region of interest" description="Disordered" evidence="5">
    <location>
        <begin position="1523"/>
        <end position="1544"/>
    </location>
</feature>